<organism evidence="3 4">
    <name type="scientific">Marasmius oreades</name>
    <name type="common">fairy-ring Marasmius</name>
    <dbReference type="NCBI Taxonomy" id="181124"/>
    <lineage>
        <taxon>Eukaryota</taxon>
        <taxon>Fungi</taxon>
        <taxon>Dikarya</taxon>
        <taxon>Basidiomycota</taxon>
        <taxon>Agaricomycotina</taxon>
        <taxon>Agaricomycetes</taxon>
        <taxon>Agaricomycetidae</taxon>
        <taxon>Agaricales</taxon>
        <taxon>Marasmiineae</taxon>
        <taxon>Marasmiaceae</taxon>
        <taxon>Marasmius</taxon>
    </lineage>
</organism>
<feature type="compositionally biased region" description="Low complexity" evidence="1">
    <location>
        <begin position="67"/>
        <end position="79"/>
    </location>
</feature>
<dbReference type="OrthoDB" id="2848852at2759"/>
<dbReference type="Proteomes" id="UP001049176">
    <property type="component" value="Chromosome 6"/>
</dbReference>
<name>A0A9P7RXH1_9AGAR</name>
<dbReference type="KEGG" id="more:E1B28_010543"/>
<reference evidence="3" key="1">
    <citation type="journal article" date="2021" name="Genome Biol. Evol.">
        <title>The assembled and annotated genome of the fairy-ring fungus Marasmius oreades.</title>
        <authorList>
            <person name="Hiltunen M."/>
            <person name="Ament-Velasquez S.L."/>
            <person name="Johannesson H."/>
        </authorList>
    </citation>
    <scope>NUCLEOTIDE SEQUENCE</scope>
    <source>
        <strain evidence="3">03SP1</strain>
    </source>
</reference>
<feature type="compositionally biased region" description="Low complexity" evidence="1">
    <location>
        <begin position="241"/>
        <end position="258"/>
    </location>
</feature>
<gene>
    <name evidence="3" type="ORF">E1B28_010543</name>
</gene>
<feature type="region of interest" description="Disordered" evidence="1">
    <location>
        <begin position="53"/>
        <end position="85"/>
    </location>
</feature>
<dbReference type="RefSeq" id="XP_043007985.1">
    <property type="nucleotide sequence ID" value="XM_043155516.1"/>
</dbReference>
<feature type="region of interest" description="Disordered" evidence="1">
    <location>
        <begin position="287"/>
        <end position="326"/>
    </location>
</feature>
<evidence type="ECO:0000256" key="2">
    <source>
        <dbReference type="SAM" id="Phobius"/>
    </source>
</evidence>
<feature type="region of interest" description="Disordered" evidence="1">
    <location>
        <begin position="238"/>
        <end position="258"/>
    </location>
</feature>
<dbReference type="EMBL" id="CM032186">
    <property type="protein sequence ID" value="KAG7091515.1"/>
    <property type="molecule type" value="Genomic_DNA"/>
</dbReference>
<comment type="caution">
    <text evidence="3">The sequence shown here is derived from an EMBL/GenBank/DDBJ whole genome shotgun (WGS) entry which is preliminary data.</text>
</comment>
<keyword evidence="2" id="KW-1133">Transmembrane helix</keyword>
<evidence type="ECO:0000256" key="1">
    <source>
        <dbReference type="SAM" id="MobiDB-lite"/>
    </source>
</evidence>
<dbReference type="AlphaFoldDB" id="A0A9P7RXH1"/>
<feature type="transmembrane region" description="Helical" evidence="2">
    <location>
        <begin position="20"/>
        <end position="43"/>
    </location>
</feature>
<keyword evidence="4" id="KW-1185">Reference proteome</keyword>
<keyword evidence="2" id="KW-0812">Transmembrane</keyword>
<dbReference type="GeneID" id="66079619"/>
<evidence type="ECO:0000313" key="4">
    <source>
        <dbReference type="Proteomes" id="UP001049176"/>
    </source>
</evidence>
<sequence>MSSTPTPTTTRTAESSDRRLLITGLTLGLIGLIAVFIIIYWTLRLKIPQSIPTLADPESLPTRRSSPKSALNSSSSSSSKGGNLVRKATTTLSSFSNNLNTRHNKLNFPAKITPFGSSNDDQHSQKPKFIHIPGQNMRIATRLPNGAWTFSEPDVRTNRRSMAWSTFDGGGSGRQSGFGFGSTSGTGYRGIDASSVSQVSPTSSTFFSHKPRFLGGPGIAAAAGSGLAVESSLSVNTQGLPVSSLSSPSPYSADSHSTSPLIPHYDLGLGPVTCASNENPFDSPVTEQMQMKEKEEEAQYGFQEPEAPPPAYTEERYRVRERDGWV</sequence>
<keyword evidence="2" id="KW-0472">Membrane</keyword>
<proteinExistence type="predicted"/>
<accession>A0A9P7RXH1</accession>
<feature type="compositionally biased region" description="Basic and acidic residues" evidence="1">
    <location>
        <begin position="313"/>
        <end position="326"/>
    </location>
</feature>
<evidence type="ECO:0000313" key="3">
    <source>
        <dbReference type="EMBL" id="KAG7091515.1"/>
    </source>
</evidence>
<protein>
    <submittedName>
        <fullName evidence="3">Uncharacterized protein</fullName>
    </submittedName>
</protein>